<comment type="function">
    <text evidence="4">Catalyzes the reversible epimerization of cellobiose to 4-O-beta-D-glucopyranosyl-D-mannose (Glc-Man).</text>
</comment>
<dbReference type="Proteomes" id="UP000732105">
    <property type="component" value="Unassembled WGS sequence"/>
</dbReference>
<comment type="caution">
    <text evidence="5">The sequence shown here is derived from an EMBL/GenBank/DDBJ whole genome shotgun (WGS) entry which is preliminary data.</text>
</comment>
<reference evidence="5 6" key="1">
    <citation type="submission" date="2018-12" db="EMBL/GenBank/DDBJ databases">
        <title>Marinifilum JC070 sp. nov., a marine bacterium isolated from Yongle Blue Hole in the South China Sea.</title>
        <authorList>
            <person name="Fu T."/>
        </authorList>
    </citation>
    <scope>NUCLEOTIDE SEQUENCE [LARGE SCALE GENOMIC DNA]</scope>
    <source>
        <strain evidence="5 6">JC070</strain>
    </source>
</reference>
<dbReference type="SUPFAM" id="SSF48208">
    <property type="entry name" value="Six-hairpin glycosidases"/>
    <property type="match status" value="1"/>
</dbReference>
<evidence type="ECO:0000256" key="4">
    <source>
        <dbReference type="HAMAP-Rule" id="MF_00929"/>
    </source>
</evidence>
<comment type="similarity">
    <text evidence="4">Belongs to the cellobiose 2-epimerase family.</text>
</comment>
<comment type="similarity">
    <text evidence="2">Belongs to the N-acylglucosamine 2-epimerase family.</text>
</comment>
<gene>
    <name evidence="5" type="ORF">ELS83_07680</name>
</gene>
<proteinExistence type="inferred from homology"/>
<evidence type="ECO:0000313" key="6">
    <source>
        <dbReference type="Proteomes" id="UP000732105"/>
    </source>
</evidence>
<dbReference type="RefSeq" id="WP_171594969.1">
    <property type="nucleotide sequence ID" value="NZ_RZNH01000009.1"/>
</dbReference>
<dbReference type="InterPro" id="IPR008928">
    <property type="entry name" value="6-hairpin_glycosidase_sf"/>
</dbReference>
<dbReference type="HAMAP" id="MF_00929">
    <property type="entry name" value="Cellobiose_2_epim"/>
    <property type="match status" value="1"/>
</dbReference>
<comment type="catalytic activity">
    <reaction evidence="1 4">
        <text>D-cellobiose = beta-D-glucosyl-(1-&gt;4)-D-mannopyranose</text>
        <dbReference type="Rhea" id="RHEA:23384"/>
        <dbReference type="ChEBI" id="CHEBI:17057"/>
        <dbReference type="ChEBI" id="CHEBI:47931"/>
        <dbReference type="EC" id="5.1.3.11"/>
    </reaction>
</comment>
<dbReference type="InterPro" id="IPR010819">
    <property type="entry name" value="AGE/CE"/>
</dbReference>
<sequence>MKIHHNKTTKVQLEPGLDDLCAEMSEELRRLLHFWSTEAVDTEFGGYISRIDHYGNKDVKANKGAVLNSRILWTFSAAYRLTGEQKYLESANRAYFYLINHFWDKEFGGLIWSIDYKGNALNTRKQAYAQGFGIYALSEYYRITENEECLDYAKSLYFILEEKFQDKEYMGYIEALTQNWSKQEDMRLSDKDANSPKSMNTHLHILEPYTNLYRVWKDDRLQNSMLSLLDLFVNKITDSNTGHFNLFFDMDWSVHSSSISYGHDIEGAWLMNEAAEEIGDSNLMASIQKVTKRLVDITINEGMDKDASLFNEREDEKLDTDKHWWPQAEAMVGLVDAWEWNDKAEYLGKMSQVWTFIKAHLVDKVNGEWYWRVNQNGEPIESEDKVGFWKCSYHNCRALMEVITRLRYS</sequence>
<organism evidence="5 6">
    <name type="scientific">Marinifilum caeruleilacunae</name>
    <dbReference type="NCBI Taxonomy" id="2499076"/>
    <lineage>
        <taxon>Bacteria</taxon>
        <taxon>Pseudomonadati</taxon>
        <taxon>Bacteroidota</taxon>
        <taxon>Bacteroidia</taxon>
        <taxon>Marinilabiliales</taxon>
        <taxon>Marinifilaceae</taxon>
    </lineage>
</organism>
<evidence type="ECO:0000256" key="2">
    <source>
        <dbReference type="ARBA" id="ARBA00008558"/>
    </source>
</evidence>
<dbReference type="PANTHER" id="PTHR15108">
    <property type="entry name" value="N-ACYLGLUCOSAMINE-2-EPIMERASE"/>
    <property type="match status" value="1"/>
</dbReference>
<name>A0ABX1WUA9_9BACT</name>
<evidence type="ECO:0000256" key="1">
    <source>
        <dbReference type="ARBA" id="ARBA00001470"/>
    </source>
</evidence>
<dbReference type="EC" id="5.1.3.11" evidence="4"/>
<keyword evidence="6" id="KW-1185">Reference proteome</keyword>
<dbReference type="Gene3D" id="1.50.10.10">
    <property type="match status" value="1"/>
</dbReference>
<accession>A0ABX1WUA9</accession>
<evidence type="ECO:0000256" key="3">
    <source>
        <dbReference type="ARBA" id="ARBA00023235"/>
    </source>
</evidence>
<dbReference type="EMBL" id="RZNH01000009">
    <property type="protein sequence ID" value="NOU59696.1"/>
    <property type="molecule type" value="Genomic_DNA"/>
</dbReference>
<keyword evidence="3 4" id="KW-0413">Isomerase</keyword>
<dbReference type="InterPro" id="IPR012341">
    <property type="entry name" value="6hp_glycosidase-like_sf"/>
</dbReference>
<dbReference type="InterPro" id="IPR028584">
    <property type="entry name" value="Cellobiose_2_epim"/>
</dbReference>
<dbReference type="Pfam" id="PF07221">
    <property type="entry name" value="GlcNAc_2-epim"/>
    <property type="match status" value="1"/>
</dbReference>
<protein>
    <recommendedName>
        <fullName evidence="4">Cellobiose 2-epimerase</fullName>
        <shortName evidence="4">CE</shortName>
        <ecNumber evidence="4">5.1.3.11</ecNumber>
    </recommendedName>
</protein>
<evidence type="ECO:0000313" key="5">
    <source>
        <dbReference type="EMBL" id="NOU59696.1"/>
    </source>
</evidence>